<gene>
    <name evidence="1" type="ORF">SDC9_129179</name>
</gene>
<evidence type="ECO:0000313" key="1">
    <source>
        <dbReference type="EMBL" id="MPM82121.1"/>
    </source>
</evidence>
<dbReference type="AlphaFoldDB" id="A0A645CZ11"/>
<reference evidence="1" key="1">
    <citation type="submission" date="2019-08" db="EMBL/GenBank/DDBJ databases">
        <authorList>
            <person name="Kucharzyk K."/>
            <person name="Murdoch R.W."/>
            <person name="Higgins S."/>
            <person name="Loffler F."/>
        </authorList>
    </citation>
    <scope>NUCLEOTIDE SEQUENCE</scope>
</reference>
<dbReference type="Gene3D" id="3.40.50.620">
    <property type="entry name" value="HUPs"/>
    <property type="match status" value="1"/>
</dbReference>
<dbReference type="EMBL" id="VSSQ01031292">
    <property type="protein sequence ID" value="MPM82121.1"/>
    <property type="molecule type" value="Genomic_DNA"/>
</dbReference>
<evidence type="ECO:0008006" key="2">
    <source>
        <dbReference type="Google" id="ProtNLM"/>
    </source>
</evidence>
<protein>
    <recommendedName>
        <fullName evidence="2">Phosphoadenosine phosphosulphate reductase domain-containing protein</fullName>
    </recommendedName>
</protein>
<comment type="caution">
    <text evidence="1">The sequence shown here is derived from an EMBL/GenBank/DDBJ whole genome shotgun (WGS) entry which is preliminary data.</text>
</comment>
<organism evidence="1">
    <name type="scientific">bioreactor metagenome</name>
    <dbReference type="NCBI Taxonomy" id="1076179"/>
    <lineage>
        <taxon>unclassified sequences</taxon>
        <taxon>metagenomes</taxon>
        <taxon>ecological metagenomes</taxon>
    </lineage>
</organism>
<proteinExistence type="predicted"/>
<accession>A0A645CZ11</accession>
<sequence>MKNVMERMEEIGAKRKIADFQVKQKLPYEFKIPYAYRRAYEFAEECDKRGLNCHVSVGGLDSLTLYLWLQSIGIHVPGISVSHLEDMSIQRIHKQIGINHVPPIKRQDGTYWNKSSVMQEFGFPVISKSKARKIKCLQVPDNPKQTFIHAIMTGDMGEQGGYGHSSKLKLPDKWLKLFGGLYQEHRPDMLCQAAKFKVSDRCCYYLKEKPCDDWAKENNSVAYLGLMASEGGQREMGLMKNGCNYFGKSTIRSAPFAIFNRQDLLQLALELSVPVPEVYGVIKRSEEGLLYTTRAQRTGCSFCGFGIHLEKRPHRFDRLYQDNPKEWEYWMYRCVTDPETGEQYGWNRVLDYIGVGWRPETLEMEIARQKPSKKKKVLVG</sequence>
<dbReference type="SUPFAM" id="SSF52402">
    <property type="entry name" value="Adenine nucleotide alpha hydrolases-like"/>
    <property type="match status" value="1"/>
</dbReference>
<name>A0A645CZ11_9ZZZZ</name>
<dbReference type="InterPro" id="IPR014729">
    <property type="entry name" value="Rossmann-like_a/b/a_fold"/>
</dbReference>